<dbReference type="AlphaFoldDB" id="A0A1M4WND2"/>
<feature type="coiled-coil region" evidence="1">
    <location>
        <begin position="106"/>
        <end position="165"/>
    </location>
</feature>
<reference evidence="3" key="1">
    <citation type="submission" date="2016-11" db="EMBL/GenBank/DDBJ databases">
        <authorList>
            <person name="Varghese N."/>
            <person name="Submissions S."/>
        </authorList>
    </citation>
    <scope>NUCLEOTIDE SEQUENCE [LARGE SCALE GENOMIC DNA]</scope>
    <source>
        <strain evidence="3">DSM 10124</strain>
    </source>
</reference>
<name>A0A1M4WND2_9CLOT</name>
<sequence>MLVFTKAEGRFKGISDKYIKKSEVARVSLPIEYKGQLYREIQFNKVFLGSVRQTVNGYIYVTEDGQKVEDERDIKELSYLAYQFEVLFDDVFSGGIPKAVTEEKQLKREEKDFEKMLVALDALKAEGLEKTEKLRDAFLRLTYLKRENNKALKELIDKVNSLSNDNIVFSKKILDEIMPYYRGALLKNFEKIKLIAKTKDEIDDVKAALNKKRKSLRFRISGTELMDCLNRLDYGIDYFKKVLTVYEPVLDMSDKEYIKYLDSMDKKNVEEKLSKLR</sequence>
<dbReference type="RefSeq" id="WP_073248418.1">
    <property type="nucleotide sequence ID" value="NZ_FQVG01000018.1"/>
</dbReference>
<dbReference type="Proteomes" id="UP000184423">
    <property type="component" value="Unassembled WGS sequence"/>
</dbReference>
<dbReference type="EMBL" id="FQVG01000018">
    <property type="protein sequence ID" value="SHE82482.1"/>
    <property type="molecule type" value="Genomic_DNA"/>
</dbReference>
<accession>A0A1M4WND2</accession>
<organism evidence="2 3">
    <name type="scientific">Caloramator proteoclasticus DSM 10124</name>
    <dbReference type="NCBI Taxonomy" id="1121262"/>
    <lineage>
        <taxon>Bacteria</taxon>
        <taxon>Bacillati</taxon>
        <taxon>Bacillota</taxon>
        <taxon>Clostridia</taxon>
        <taxon>Eubacteriales</taxon>
        <taxon>Clostridiaceae</taxon>
        <taxon>Caloramator</taxon>
    </lineage>
</organism>
<proteinExistence type="predicted"/>
<keyword evidence="3" id="KW-1185">Reference proteome</keyword>
<evidence type="ECO:0000256" key="1">
    <source>
        <dbReference type="SAM" id="Coils"/>
    </source>
</evidence>
<gene>
    <name evidence="2" type="ORF">SAMN02746091_01197</name>
</gene>
<keyword evidence="1" id="KW-0175">Coiled coil</keyword>
<evidence type="ECO:0000313" key="2">
    <source>
        <dbReference type="EMBL" id="SHE82482.1"/>
    </source>
</evidence>
<protein>
    <submittedName>
        <fullName evidence="2">Uncharacterized protein</fullName>
    </submittedName>
</protein>
<evidence type="ECO:0000313" key="3">
    <source>
        <dbReference type="Proteomes" id="UP000184423"/>
    </source>
</evidence>